<keyword evidence="1 6" id="KW-0963">Cytoplasm</keyword>
<dbReference type="eggNOG" id="COG0002">
    <property type="taxonomic scope" value="Bacteria"/>
</dbReference>
<dbReference type="HAMAP" id="MF_01110">
    <property type="entry name" value="ArgC_type2"/>
    <property type="match status" value="1"/>
</dbReference>
<dbReference type="PANTHER" id="PTHR32338">
    <property type="entry name" value="N-ACETYL-GAMMA-GLUTAMYL-PHOSPHATE REDUCTASE, CHLOROPLASTIC-RELATED-RELATED"/>
    <property type="match status" value="1"/>
</dbReference>
<comment type="subcellular location">
    <subcellularLocation>
        <location evidence="6">Cytoplasm</location>
    </subcellularLocation>
</comment>
<dbReference type="Pfam" id="PF22698">
    <property type="entry name" value="Semialdhyde_dhC_1"/>
    <property type="match status" value="1"/>
</dbReference>
<dbReference type="SUPFAM" id="SSF55347">
    <property type="entry name" value="Glyceraldehyde-3-phosphate dehydrogenase-like, C-terminal domain"/>
    <property type="match status" value="1"/>
</dbReference>
<dbReference type="InterPro" id="IPR010136">
    <property type="entry name" value="AGPR_type-2"/>
</dbReference>
<dbReference type="SUPFAM" id="SSF51735">
    <property type="entry name" value="NAD(P)-binding Rossmann-fold domains"/>
    <property type="match status" value="1"/>
</dbReference>
<comment type="catalytic activity">
    <reaction evidence="6">
        <text>N-acetyl-L-glutamate 5-semialdehyde + phosphate + NADP(+) = N-acetyl-L-glutamyl 5-phosphate + NADPH + H(+)</text>
        <dbReference type="Rhea" id="RHEA:21588"/>
        <dbReference type="ChEBI" id="CHEBI:15378"/>
        <dbReference type="ChEBI" id="CHEBI:29123"/>
        <dbReference type="ChEBI" id="CHEBI:43474"/>
        <dbReference type="ChEBI" id="CHEBI:57783"/>
        <dbReference type="ChEBI" id="CHEBI:57936"/>
        <dbReference type="ChEBI" id="CHEBI:58349"/>
        <dbReference type="EC" id="1.2.1.38"/>
    </reaction>
</comment>
<dbReference type="GO" id="GO:0005737">
    <property type="term" value="C:cytoplasm"/>
    <property type="evidence" value="ECO:0007669"/>
    <property type="project" value="UniProtKB-SubCell"/>
</dbReference>
<gene>
    <name evidence="6" type="primary">argC</name>
    <name evidence="8" type="ordered locus">Spica_2812</name>
</gene>
<dbReference type="InterPro" id="IPR036291">
    <property type="entry name" value="NAD(P)-bd_dom_sf"/>
</dbReference>
<organism evidence="8 9">
    <name type="scientific">Gracilinema caldarium (strain ATCC 51460 / DSM 7334 / H1)</name>
    <name type="common">Treponema caldarium</name>
    <dbReference type="NCBI Taxonomy" id="744872"/>
    <lineage>
        <taxon>Bacteria</taxon>
        <taxon>Pseudomonadati</taxon>
        <taxon>Spirochaetota</taxon>
        <taxon>Spirochaetia</taxon>
        <taxon>Spirochaetales</taxon>
        <taxon>Breznakiellaceae</taxon>
        <taxon>Gracilinema</taxon>
    </lineage>
</organism>
<dbReference type="EMBL" id="CP002868">
    <property type="protein sequence ID" value="AEJ20907.1"/>
    <property type="molecule type" value="Genomic_DNA"/>
</dbReference>
<evidence type="ECO:0000313" key="8">
    <source>
        <dbReference type="EMBL" id="AEJ20907.1"/>
    </source>
</evidence>
<dbReference type="NCBIfam" id="TIGR01851">
    <property type="entry name" value="argC_other"/>
    <property type="match status" value="1"/>
</dbReference>
<dbReference type="InterPro" id="IPR050085">
    <property type="entry name" value="AGPR"/>
</dbReference>
<comment type="pathway">
    <text evidence="6">Amino-acid biosynthesis; L-arginine biosynthesis; N(2)-acetyl-L-ornithine from L-glutamate: step 3/4.</text>
</comment>
<dbReference type="CDD" id="cd17896">
    <property type="entry name" value="AGPR_2_N"/>
    <property type="match status" value="1"/>
</dbReference>
<protein>
    <recommendedName>
        <fullName evidence="6">N-acetyl-gamma-glutamyl-phosphate reductase</fullName>
        <shortName evidence="6">AGPR</shortName>
        <ecNumber evidence="6">1.2.1.38</ecNumber>
    </recommendedName>
    <alternativeName>
        <fullName evidence="6">N-acetyl-glutamate semialdehyde dehydrogenase</fullName>
        <shortName evidence="6">NAGSA dehydrogenase</shortName>
    </alternativeName>
</protein>
<reference evidence="9" key="1">
    <citation type="journal article" date="2013" name="Stand. Genomic Sci.">
        <title>Genome sequence of the thermophilic fresh-water bacterium Spirochaeta caldaria type strain (H1(T)), reclassification of Spirochaeta caldaria, Spirochaeta stenostrepta, and Spirochaeta zuelzerae in the genus Treponema as Treponema caldaria comb. nov., Treponema stenostrepta comb. nov., and Treponema zuelzerae comb. nov., and emendation of the genus Treponema.</title>
        <authorList>
            <person name="Abt B."/>
            <person name="Goker M."/>
            <person name="Scheuner C."/>
            <person name="Han C."/>
            <person name="Lu M."/>
            <person name="Misra M."/>
            <person name="Lapidus A."/>
            <person name="Nolan M."/>
            <person name="Lucas S."/>
            <person name="Hammon N."/>
            <person name="Deshpande S."/>
            <person name="Cheng J.F."/>
            <person name="Tapia R."/>
            <person name="Goodwin L.A."/>
            <person name="Pitluck S."/>
            <person name="Liolios K."/>
            <person name="Pagani I."/>
            <person name="Ivanova N."/>
            <person name="Mavromatis K."/>
            <person name="Mikhailova N."/>
            <person name="Huntemann M."/>
            <person name="Pati A."/>
            <person name="Chen A."/>
            <person name="Palaniappan K."/>
            <person name="Land M."/>
            <person name="Hauser L."/>
            <person name="Jeffries C.D."/>
            <person name="Rohde M."/>
            <person name="Spring S."/>
            <person name="Gronow S."/>
            <person name="Detter J.C."/>
            <person name="Bristow J."/>
            <person name="Eisen J.A."/>
            <person name="Markowitz V."/>
            <person name="Hugenholtz P."/>
            <person name="Kyrpides N.C."/>
            <person name="Woyke T."/>
            <person name="Klenk H.P."/>
        </authorList>
    </citation>
    <scope>NUCLEOTIDE SEQUENCE</scope>
    <source>
        <strain evidence="9">ATCC 51460 / DSM 7334 / H1</strain>
    </source>
</reference>
<evidence type="ECO:0000256" key="4">
    <source>
        <dbReference type="ARBA" id="ARBA00022857"/>
    </source>
</evidence>
<keyword evidence="5 6" id="KW-0560">Oxidoreductase</keyword>
<dbReference type="CDD" id="cd23935">
    <property type="entry name" value="AGPR_2_C"/>
    <property type="match status" value="1"/>
</dbReference>
<evidence type="ECO:0000256" key="1">
    <source>
        <dbReference type="ARBA" id="ARBA00022490"/>
    </source>
</evidence>
<dbReference type="Gene3D" id="3.30.360.10">
    <property type="entry name" value="Dihydrodipicolinate Reductase, domain 2"/>
    <property type="match status" value="1"/>
</dbReference>
<dbReference type="STRING" id="744872.Spica_2812"/>
<evidence type="ECO:0000256" key="3">
    <source>
        <dbReference type="ARBA" id="ARBA00022605"/>
    </source>
</evidence>
<dbReference type="RefSeq" id="WP_013970185.1">
    <property type="nucleotide sequence ID" value="NC_015732.1"/>
</dbReference>
<evidence type="ECO:0000256" key="2">
    <source>
        <dbReference type="ARBA" id="ARBA00022571"/>
    </source>
</evidence>
<keyword evidence="3 6" id="KW-0028">Amino-acid biosynthesis</keyword>
<dbReference type="GO" id="GO:0006526">
    <property type="term" value="P:L-arginine biosynthetic process"/>
    <property type="evidence" value="ECO:0007669"/>
    <property type="project" value="UniProtKB-UniRule"/>
</dbReference>
<dbReference type="InterPro" id="IPR058924">
    <property type="entry name" value="AGPR_dimerisation_dom"/>
</dbReference>
<feature type="active site" evidence="6">
    <location>
        <position position="116"/>
    </location>
</feature>
<dbReference type="Pfam" id="PF01118">
    <property type="entry name" value="Semialdhyde_dh"/>
    <property type="match status" value="1"/>
</dbReference>
<dbReference type="GO" id="GO:0003942">
    <property type="term" value="F:N-acetyl-gamma-glutamyl-phosphate reductase activity"/>
    <property type="evidence" value="ECO:0007669"/>
    <property type="project" value="UniProtKB-UniRule"/>
</dbReference>
<dbReference type="EC" id="1.2.1.38" evidence="6"/>
<evidence type="ECO:0000256" key="6">
    <source>
        <dbReference type="HAMAP-Rule" id="MF_01110"/>
    </source>
</evidence>
<sequence length="315" mass="33872">MSYRVFVDGNAGTTGLQIGERLARRSDVEVLTIENELRKDIDERRRLINLSDVVFLCLPDDAARESASLVTNPDTIVIDASTAHRTLPDWTYGLPELSPDQRSRIGQSCRIAVPGCHATGFVLLVRPLVDAGLIGPDYPVTCHSVTGYSGGGHKLIDAYKAGSGAGTGMEAGRHYALGLQHKHLPEMRLHGGLSRTPLFTPIIGNFERGMAVAIPLHLDTLAKKANLEALQQVYAERYGHSRFVRPMPLGEASLPEAGYFDPTACNGTNRAEIFVFGNDAQALLICRLDNLGKGASGAALQCMNIALGLDEGLGL</sequence>
<keyword evidence="9" id="KW-1185">Reference proteome</keyword>
<evidence type="ECO:0000313" key="9">
    <source>
        <dbReference type="Proteomes" id="UP000000503"/>
    </source>
</evidence>
<dbReference type="Gene3D" id="3.40.50.720">
    <property type="entry name" value="NAD(P)-binding Rossmann-like Domain"/>
    <property type="match status" value="1"/>
</dbReference>
<dbReference type="AlphaFoldDB" id="F8F2C5"/>
<proteinExistence type="inferred from homology"/>
<name>F8F2C5_GRAC1</name>
<dbReference type="SMART" id="SM00859">
    <property type="entry name" value="Semialdhyde_dh"/>
    <property type="match status" value="1"/>
</dbReference>
<keyword evidence="4 6" id="KW-0521">NADP</keyword>
<keyword evidence="2 6" id="KW-0055">Arginine biosynthesis</keyword>
<dbReference type="OrthoDB" id="9801289at2"/>
<dbReference type="Proteomes" id="UP000000503">
    <property type="component" value="Chromosome"/>
</dbReference>
<comment type="similarity">
    <text evidence="6">Belongs to the NAGSA dehydrogenase family. Type 2 subfamily.</text>
</comment>
<dbReference type="UniPathway" id="UPA00068">
    <property type="reaction ID" value="UER00108"/>
</dbReference>
<comment type="function">
    <text evidence="6">Catalyzes the NADPH-dependent reduction of N-acetyl-5-glutamyl phosphate to yield N-acetyl-L-glutamate 5-semialdehyde.</text>
</comment>
<evidence type="ECO:0000256" key="5">
    <source>
        <dbReference type="ARBA" id="ARBA00023002"/>
    </source>
</evidence>
<evidence type="ECO:0000259" key="7">
    <source>
        <dbReference type="SMART" id="SM00859"/>
    </source>
</evidence>
<dbReference type="GO" id="GO:0051287">
    <property type="term" value="F:NAD binding"/>
    <property type="evidence" value="ECO:0007669"/>
    <property type="project" value="InterPro"/>
</dbReference>
<dbReference type="KEGG" id="scd:Spica_2812"/>
<dbReference type="PANTHER" id="PTHR32338:SF10">
    <property type="entry name" value="N-ACETYL-GAMMA-GLUTAMYL-PHOSPHATE REDUCTASE, CHLOROPLASTIC-RELATED"/>
    <property type="match status" value="1"/>
</dbReference>
<feature type="domain" description="Semialdehyde dehydrogenase NAD-binding" evidence="7">
    <location>
        <begin position="4"/>
        <end position="105"/>
    </location>
</feature>
<dbReference type="HOGENOM" id="CLU_077118_0_0_12"/>
<accession>F8F2C5</accession>
<dbReference type="InterPro" id="IPR000534">
    <property type="entry name" value="Semialdehyde_DH_NAD-bd"/>
</dbReference>